<keyword evidence="2" id="KW-1185">Reference proteome</keyword>
<reference evidence="1 2" key="1">
    <citation type="submission" date="2020-09" db="EMBL/GenBank/DDBJ databases">
        <title>Characterization and genome sequencing of Ruminiclostridium sp. nov. MA18.</title>
        <authorList>
            <person name="Rettenmaier R."/>
            <person name="Kowollik M.-L."/>
            <person name="Liebl W."/>
            <person name="Zverlov V."/>
        </authorList>
    </citation>
    <scope>NUCLEOTIDE SEQUENCE [LARGE SCALE GENOMIC DNA]</scope>
    <source>
        <strain evidence="1 2">MA18</strain>
    </source>
</reference>
<dbReference type="RefSeq" id="WP_171003494.1">
    <property type="nucleotide sequence ID" value="NZ_CP061336.1"/>
</dbReference>
<evidence type="ECO:0000313" key="2">
    <source>
        <dbReference type="Proteomes" id="UP000306409"/>
    </source>
</evidence>
<accession>A0A7H1VSY3</accession>
<proteinExistence type="predicted"/>
<dbReference type="Proteomes" id="UP000306409">
    <property type="component" value="Chromosome"/>
</dbReference>
<evidence type="ECO:0000313" key="1">
    <source>
        <dbReference type="EMBL" id="QNU68495.1"/>
    </source>
</evidence>
<protein>
    <submittedName>
        <fullName evidence="1">Uncharacterized protein</fullName>
    </submittedName>
</protein>
<sequence>MDNIIEKQKKSTELNEGDRKVLYKYASHHSERVTQLQNVEDNKTLNNSISYTEKQYYY</sequence>
<dbReference type="KEGG" id="rher:EHE19_008885"/>
<organism evidence="1 2">
    <name type="scientific">Ruminiclostridium herbifermentans</name>
    <dbReference type="NCBI Taxonomy" id="2488810"/>
    <lineage>
        <taxon>Bacteria</taxon>
        <taxon>Bacillati</taxon>
        <taxon>Bacillota</taxon>
        <taxon>Clostridia</taxon>
        <taxon>Eubacteriales</taxon>
        <taxon>Oscillospiraceae</taxon>
        <taxon>Ruminiclostridium</taxon>
    </lineage>
</organism>
<gene>
    <name evidence="1" type="ORF">EHE19_008885</name>
</gene>
<dbReference type="EMBL" id="CP061336">
    <property type="protein sequence ID" value="QNU68495.1"/>
    <property type="molecule type" value="Genomic_DNA"/>
</dbReference>
<name>A0A7H1VSY3_9FIRM</name>
<dbReference type="AlphaFoldDB" id="A0A7H1VSY3"/>